<dbReference type="SMART" id="SM00422">
    <property type="entry name" value="HTH_MERR"/>
    <property type="match status" value="1"/>
</dbReference>
<dbReference type="PRINTS" id="PR00040">
    <property type="entry name" value="HTHMERR"/>
</dbReference>
<evidence type="ECO:0000256" key="3">
    <source>
        <dbReference type="ARBA" id="ARBA00023125"/>
    </source>
</evidence>
<evidence type="ECO:0000256" key="5">
    <source>
        <dbReference type="SAM" id="Coils"/>
    </source>
</evidence>
<dbReference type="Pfam" id="PF00376">
    <property type="entry name" value="MerR"/>
    <property type="match status" value="1"/>
</dbReference>
<evidence type="ECO:0000313" key="8">
    <source>
        <dbReference type="Proteomes" id="UP001446205"/>
    </source>
</evidence>
<protein>
    <submittedName>
        <fullName evidence="7">MerR family DNA-binding protein</fullName>
    </submittedName>
</protein>
<feature type="domain" description="HTH merR-type" evidence="6">
    <location>
        <begin position="8"/>
        <end position="77"/>
    </location>
</feature>
<dbReference type="GO" id="GO:0003677">
    <property type="term" value="F:DNA binding"/>
    <property type="evidence" value="ECO:0007669"/>
    <property type="project" value="UniProtKB-KW"/>
</dbReference>
<dbReference type="Gene3D" id="1.10.1660.10">
    <property type="match status" value="1"/>
</dbReference>
<organism evidence="7 8">
    <name type="scientific">Thermithiobacillus plumbiphilus</name>
    <dbReference type="NCBI Taxonomy" id="1729899"/>
    <lineage>
        <taxon>Bacteria</taxon>
        <taxon>Pseudomonadati</taxon>
        <taxon>Pseudomonadota</taxon>
        <taxon>Acidithiobacillia</taxon>
        <taxon>Acidithiobacillales</taxon>
        <taxon>Thermithiobacillaceae</taxon>
        <taxon>Thermithiobacillus</taxon>
    </lineage>
</organism>
<reference evidence="7 8" key="1">
    <citation type="submission" date="2024-04" db="EMBL/GenBank/DDBJ databases">
        <authorList>
            <person name="Abashina T."/>
            <person name="Shaikin A."/>
        </authorList>
    </citation>
    <scope>NUCLEOTIDE SEQUENCE [LARGE SCALE GENOMIC DNA]</scope>
    <source>
        <strain evidence="7 8">AAFK</strain>
    </source>
</reference>
<dbReference type="EMBL" id="JBBPCO010000001">
    <property type="protein sequence ID" value="MEK8088363.1"/>
    <property type="molecule type" value="Genomic_DNA"/>
</dbReference>
<proteinExistence type="predicted"/>
<dbReference type="PANTHER" id="PTHR30204:SF69">
    <property type="entry name" value="MERR-FAMILY TRANSCRIPTIONAL REGULATOR"/>
    <property type="match status" value="1"/>
</dbReference>
<dbReference type="RefSeq" id="WP_341369429.1">
    <property type="nucleotide sequence ID" value="NZ_JBBPCO010000001.1"/>
</dbReference>
<keyword evidence="2" id="KW-0805">Transcription regulation</keyword>
<feature type="coiled-coil region" evidence="5">
    <location>
        <begin position="89"/>
        <end position="123"/>
    </location>
</feature>
<dbReference type="PROSITE" id="PS50937">
    <property type="entry name" value="HTH_MERR_2"/>
    <property type="match status" value="1"/>
</dbReference>
<gene>
    <name evidence="7" type="ORF">WOB96_01165</name>
</gene>
<dbReference type="PANTHER" id="PTHR30204">
    <property type="entry name" value="REDOX-CYCLING DRUG-SENSING TRANSCRIPTIONAL ACTIVATOR SOXR"/>
    <property type="match status" value="1"/>
</dbReference>
<name>A0ABU9D795_9PROT</name>
<dbReference type="SUPFAM" id="SSF46955">
    <property type="entry name" value="Putative DNA-binding domain"/>
    <property type="match status" value="1"/>
</dbReference>
<dbReference type="InterPro" id="IPR009061">
    <property type="entry name" value="DNA-bd_dom_put_sf"/>
</dbReference>
<comment type="caution">
    <text evidence="7">The sequence shown here is derived from an EMBL/GenBank/DDBJ whole genome shotgun (WGS) entry which is preliminary data.</text>
</comment>
<dbReference type="InterPro" id="IPR000551">
    <property type="entry name" value="MerR-type_HTH_dom"/>
</dbReference>
<sequence length="145" mass="16301">MAALSEGGLSIGQVAKAANVNVETVRYYERRSLLQQPEKGLQSIRRYPADAVTRIRFIKHAQDLGFTLEEIKALMALRASAQTPCTEVKHRAEQKLAAVHQKIEHLQALERVLRDMIQACEQEPRPELECPILAALDSQEGSTRR</sequence>
<dbReference type="InterPro" id="IPR015358">
    <property type="entry name" value="Tscrpt_reg_MerR_DNA-bd"/>
</dbReference>
<keyword evidence="5" id="KW-0175">Coiled coil</keyword>
<evidence type="ECO:0000256" key="4">
    <source>
        <dbReference type="ARBA" id="ARBA00023163"/>
    </source>
</evidence>
<evidence type="ECO:0000259" key="6">
    <source>
        <dbReference type="PROSITE" id="PS50937"/>
    </source>
</evidence>
<dbReference type="Pfam" id="PF09278">
    <property type="entry name" value="MerR-DNA-bind"/>
    <property type="match status" value="1"/>
</dbReference>
<keyword evidence="1" id="KW-0678">Repressor</keyword>
<dbReference type="InterPro" id="IPR047057">
    <property type="entry name" value="MerR_fam"/>
</dbReference>
<keyword evidence="3 7" id="KW-0238">DNA-binding</keyword>
<evidence type="ECO:0000256" key="2">
    <source>
        <dbReference type="ARBA" id="ARBA00023015"/>
    </source>
</evidence>
<dbReference type="Proteomes" id="UP001446205">
    <property type="component" value="Unassembled WGS sequence"/>
</dbReference>
<evidence type="ECO:0000313" key="7">
    <source>
        <dbReference type="EMBL" id="MEK8088363.1"/>
    </source>
</evidence>
<accession>A0ABU9D795</accession>
<keyword evidence="4" id="KW-0804">Transcription</keyword>
<keyword evidence="8" id="KW-1185">Reference proteome</keyword>
<evidence type="ECO:0000256" key="1">
    <source>
        <dbReference type="ARBA" id="ARBA00022491"/>
    </source>
</evidence>